<feature type="region of interest" description="Disordered" evidence="1">
    <location>
        <begin position="195"/>
        <end position="225"/>
    </location>
</feature>
<protein>
    <submittedName>
        <fullName evidence="2">Uncharacterized protein</fullName>
    </submittedName>
</protein>
<sequence length="225" mass="24555">MAENSDRMINGAGSDQGYNAGRSQSPSPSSSDESYRPNFAALQPVRIRRPGRLTADDMDPDTYERLLATVQEWTDALTEQCSHYEGDAQYASQTATIQEALDVLEELTNRLYGNMQAGLVGGLQEADREIDATVHNVFAGRVHSNYPAQLHWLLIRSRPEDACAERAYEAAVLAHRLRSATLAALHNYELDWVSSEASPESMSMSPPANAGGESGDMSDNMSEGA</sequence>
<reference evidence="2 3" key="1">
    <citation type="journal article" date="2016" name="Genome Biol. Evol.">
        <title>Divergent and convergent evolution of fungal pathogenicity.</title>
        <authorList>
            <person name="Shang Y."/>
            <person name="Xiao G."/>
            <person name="Zheng P."/>
            <person name="Cen K."/>
            <person name="Zhan S."/>
            <person name="Wang C."/>
        </authorList>
    </citation>
    <scope>NUCLEOTIDE SEQUENCE [LARGE SCALE GENOMIC DNA]</scope>
    <source>
        <strain evidence="2 3">RCEF 264</strain>
    </source>
</reference>
<evidence type="ECO:0000313" key="3">
    <source>
        <dbReference type="Proteomes" id="UP000076874"/>
    </source>
</evidence>
<dbReference type="Proteomes" id="UP000076874">
    <property type="component" value="Unassembled WGS sequence"/>
</dbReference>
<keyword evidence="3" id="KW-1185">Reference proteome</keyword>
<evidence type="ECO:0000313" key="2">
    <source>
        <dbReference type="EMBL" id="OAA63309.1"/>
    </source>
</evidence>
<proteinExistence type="predicted"/>
<organism evidence="2 3">
    <name type="scientific">Niveomyces insectorum RCEF 264</name>
    <dbReference type="NCBI Taxonomy" id="1081102"/>
    <lineage>
        <taxon>Eukaryota</taxon>
        <taxon>Fungi</taxon>
        <taxon>Dikarya</taxon>
        <taxon>Ascomycota</taxon>
        <taxon>Pezizomycotina</taxon>
        <taxon>Sordariomycetes</taxon>
        <taxon>Hypocreomycetidae</taxon>
        <taxon>Hypocreales</taxon>
        <taxon>Cordycipitaceae</taxon>
        <taxon>Niveomyces</taxon>
    </lineage>
</organism>
<gene>
    <name evidence="2" type="ORF">SPI_03472</name>
</gene>
<name>A0A167W3Y5_9HYPO</name>
<dbReference type="EMBL" id="AZHD01000005">
    <property type="protein sequence ID" value="OAA63309.1"/>
    <property type="molecule type" value="Genomic_DNA"/>
</dbReference>
<dbReference type="AlphaFoldDB" id="A0A167W3Y5"/>
<feature type="region of interest" description="Disordered" evidence="1">
    <location>
        <begin position="1"/>
        <end position="40"/>
    </location>
</feature>
<evidence type="ECO:0000256" key="1">
    <source>
        <dbReference type="SAM" id="MobiDB-lite"/>
    </source>
</evidence>
<accession>A0A167W3Y5</accession>
<comment type="caution">
    <text evidence="2">The sequence shown here is derived from an EMBL/GenBank/DDBJ whole genome shotgun (WGS) entry which is preliminary data.</text>
</comment>
<feature type="compositionally biased region" description="Low complexity" evidence="1">
    <location>
        <begin position="195"/>
        <end position="208"/>
    </location>
</feature>